<evidence type="ECO:0000256" key="1">
    <source>
        <dbReference type="SAM" id="MobiDB-lite"/>
    </source>
</evidence>
<comment type="caution">
    <text evidence="4">The sequence shown here is derived from an EMBL/GenBank/DDBJ whole genome shotgun (WGS) entry which is preliminary data.</text>
</comment>
<evidence type="ECO:0000259" key="3">
    <source>
        <dbReference type="Pfam" id="PF13349"/>
    </source>
</evidence>
<protein>
    <recommendedName>
        <fullName evidence="3">DUF4097 domain-containing protein</fullName>
    </recommendedName>
</protein>
<evidence type="ECO:0000256" key="2">
    <source>
        <dbReference type="SAM" id="SignalP"/>
    </source>
</evidence>
<feature type="region of interest" description="Disordered" evidence="1">
    <location>
        <begin position="274"/>
        <end position="295"/>
    </location>
</feature>
<gene>
    <name evidence="4" type="ORF">QE424_001401</name>
</gene>
<keyword evidence="2" id="KW-0732">Signal</keyword>
<evidence type="ECO:0000313" key="5">
    <source>
        <dbReference type="Proteomes" id="UP001226084"/>
    </source>
</evidence>
<accession>A0AAP5E9K7</accession>
<proteinExistence type="predicted"/>
<feature type="signal peptide" evidence="2">
    <location>
        <begin position="1"/>
        <end position="19"/>
    </location>
</feature>
<feature type="domain" description="DUF4097" evidence="3">
    <location>
        <begin position="42"/>
        <end position="272"/>
    </location>
</feature>
<name>A0AAP5E9K7_9GAMM</name>
<sequence length="295" mass="30240">MIRKLVVASLLLLPLTALADEPQCRFNAPRDLKLDVAGAKAVVFEVNQHDLVLQAGPGAAQLSGRACASNADWLSQLTVTQKKVGDKLVVQLQRENQGLNWNTGGSNYAYLDLRGTIPDNVLVQMKVGSGDASVTGAHSLSADVGSGDIKLRDIKGLVTAAIGSGDVELDGAGALNLLSIGSGDFTARNLRGNATVGTIGSGDLTLDGVAGNVDIKTVGSGDVDLRQVKGNVSLGNIGSGDFEARAVGGSVKVERHGSGDVTVRDVGGDLTVANSGSGDINHSDVRGKLQLPRGK</sequence>
<evidence type="ECO:0000313" key="4">
    <source>
        <dbReference type="EMBL" id="MDQ1108242.1"/>
    </source>
</evidence>
<dbReference type="InterPro" id="IPR025164">
    <property type="entry name" value="Toastrack_DUF4097"/>
</dbReference>
<organism evidence="4 5">
    <name type="scientific">Stenotrophomonas rhizophila</name>
    <dbReference type="NCBI Taxonomy" id="216778"/>
    <lineage>
        <taxon>Bacteria</taxon>
        <taxon>Pseudomonadati</taxon>
        <taxon>Pseudomonadota</taxon>
        <taxon>Gammaproteobacteria</taxon>
        <taxon>Lysobacterales</taxon>
        <taxon>Lysobacteraceae</taxon>
        <taxon>Stenotrophomonas</taxon>
    </lineage>
</organism>
<dbReference type="RefSeq" id="WP_249832765.1">
    <property type="nucleotide sequence ID" value="NZ_CP088000.1"/>
</dbReference>
<reference evidence="4" key="1">
    <citation type="submission" date="2023-07" db="EMBL/GenBank/DDBJ databases">
        <title>Functional and genomic diversity of the sorghum phyllosphere microbiome.</title>
        <authorList>
            <person name="Shade A."/>
        </authorList>
    </citation>
    <scope>NUCLEOTIDE SEQUENCE</scope>
    <source>
        <strain evidence="4">SORGH_AS_0457</strain>
    </source>
</reference>
<dbReference type="Pfam" id="PF13349">
    <property type="entry name" value="DUF4097"/>
    <property type="match status" value="1"/>
</dbReference>
<dbReference type="EMBL" id="JAUTAS010000001">
    <property type="protein sequence ID" value="MDQ1108242.1"/>
    <property type="molecule type" value="Genomic_DNA"/>
</dbReference>
<dbReference type="AlphaFoldDB" id="A0AAP5E9K7"/>
<feature type="chain" id="PRO_5042878847" description="DUF4097 domain-containing protein" evidence="2">
    <location>
        <begin position="20"/>
        <end position="295"/>
    </location>
</feature>
<dbReference type="Proteomes" id="UP001226084">
    <property type="component" value="Unassembled WGS sequence"/>
</dbReference>
<dbReference type="Gene3D" id="2.160.20.120">
    <property type="match status" value="1"/>
</dbReference>